<dbReference type="InterPro" id="IPR009015">
    <property type="entry name" value="Fucose_isomerase_N/cen_sf"/>
</dbReference>
<gene>
    <name evidence="3" type="ORF">UFOPK2837_00775</name>
</gene>
<dbReference type="SUPFAM" id="SSF53743">
    <property type="entry name" value="FucI/AraA N-terminal and middle domains"/>
    <property type="match status" value="1"/>
</dbReference>
<proteinExistence type="predicted"/>
<keyword evidence="2" id="KW-0119">Carbohydrate metabolism</keyword>
<dbReference type="GO" id="GO:0005737">
    <property type="term" value="C:cytoplasm"/>
    <property type="evidence" value="ECO:0007669"/>
    <property type="project" value="InterPro"/>
</dbReference>
<protein>
    <submittedName>
        <fullName evidence="3">Unannotated protein</fullName>
    </submittedName>
</protein>
<dbReference type="AlphaFoldDB" id="A0A6J6U729"/>
<accession>A0A6J6U729</accession>
<sequence length="264" mass="28367">MDVRQITIDDAFGKISEVKDDARELAYARAVAAQPSLASVNVDEAKKVSGVEVALDNWREQESLDAIAIRCWPEFPTDLGACICSSLGRLSDRGTVTTCERDVLGAVTMMICESLGSDENYLVDIVDLDAAQGLVRLWHCGSAATKLAADPTNATQSIHCNRKLGVAGNFPLKTGPVTLFRLDRDVDPSNSTGLRMVVSRGESIPAPNHFQGNTATVITQPDAAALVNGIVTGGYPHHLVISWIDVRPGIRSMAQKLGIPLTEW</sequence>
<evidence type="ECO:0000313" key="3">
    <source>
        <dbReference type="EMBL" id="CAB4754393.1"/>
    </source>
</evidence>
<keyword evidence="1" id="KW-0413">Isomerase</keyword>
<evidence type="ECO:0000256" key="1">
    <source>
        <dbReference type="ARBA" id="ARBA00023235"/>
    </source>
</evidence>
<evidence type="ECO:0000256" key="2">
    <source>
        <dbReference type="ARBA" id="ARBA00023277"/>
    </source>
</evidence>
<reference evidence="3" key="1">
    <citation type="submission" date="2020-05" db="EMBL/GenBank/DDBJ databases">
        <authorList>
            <person name="Chiriac C."/>
            <person name="Salcher M."/>
            <person name="Ghai R."/>
            <person name="Kavagutti S V."/>
        </authorList>
    </citation>
    <scope>NUCLEOTIDE SEQUENCE</scope>
</reference>
<organism evidence="3">
    <name type="scientific">freshwater metagenome</name>
    <dbReference type="NCBI Taxonomy" id="449393"/>
    <lineage>
        <taxon>unclassified sequences</taxon>
        <taxon>metagenomes</taxon>
        <taxon>ecological metagenomes</taxon>
    </lineage>
</organism>
<dbReference type="GO" id="GO:0005996">
    <property type="term" value="P:monosaccharide metabolic process"/>
    <property type="evidence" value="ECO:0007669"/>
    <property type="project" value="InterPro"/>
</dbReference>
<dbReference type="GO" id="GO:0016861">
    <property type="term" value="F:intramolecular oxidoreductase activity, interconverting aldoses and ketoses"/>
    <property type="evidence" value="ECO:0007669"/>
    <property type="project" value="InterPro"/>
</dbReference>
<dbReference type="PANTHER" id="PTHR36120">
    <property type="entry name" value="FUCOSE ISOMERASE"/>
    <property type="match status" value="1"/>
</dbReference>
<dbReference type="PANTHER" id="PTHR36120:SF1">
    <property type="entry name" value="L-FUCOSE ISOMERASE C-TERMINAL DOMAIN-CONTAINING PROTEIN"/>
    <property type="match status" value="1"/>
</dbReference>
<dbReference type="EMBL" id="CAEZZF010000060">
    <property type="protein sequence ID" value="CAB4754393.1"/>
    <property type="molecule type" value="Genomic_DNA"/>
</dbReference>
<name>A0A6J6U729_9ZZZZ</name>